<gene>
    <name evidence="5" type="ORF">NOI20_17070</name>
</gene>
<reference evidence="5" key="2">
    <citation type="submission" date="2023-04" db="EMBL/GenBank/DDBJ databases">
        <title>'Rhodoalgimonas zhirmunskyi' gen. nov., isolated from a red alga.</title>
        <authorList>
            <person name="Nedashkovskaya O.I."/>
            <person name="Otstavnykh N.Y."/>
            <person name="Bystritskaya E.P."/>
            <person name="Balabanova L.A."/>
            <person name="Isaeva M.P."/>
        </authorList>
    </citation>
    <scope>NUCLEOTIDE SEQUENCE</scope>
    <source>
        <strain evidence="5">10Alg 79</strain>
    </source>
</reference>
<comment type="caution">
    <text evidence="5">The sequence shown here is derived from an EMBL/GenBank/DDBJ whole genome shotgun (WGS) entry which is preliminary data.</text>
</comment>
<evidence type="ECO:0000313" key="5">
    <source>
        <dbReference type="EMBL" id="MDQ2095834.1"/>
    </source>
</evidence>
<evidence type="ECO:0000259" key="4">
    <source>
        <dbReference type="Pfam" id="PF13649"/>
    </source>
</evidence>
<dbReference type="PANTHER" id="PTHR43464">
    <property type="entry name" value="METHYLTRANSFERASE"/>
    <property type="match status" value="1"/>
</dbReference>
<dbReference type="AlphaFoldDB" id="A0AAJ1UAA0"/>
<evidence type="ECO:0000256" key="3">
    <source>
        <dbReference type="ARBA" id="ARBA00022691"/>
    </source>
</evidence>
<feature type="domain" description="Methyltransferase" evidence="4">
    <location>
        <begin position="44"/>
        <end position="131"/>
    </location>
</feature>
<evidence type="ECO:0000256" key="1">
    <source>
        <dbReference type="ARBA" id="ARBA00022603"/>
    </source>
</evidence>
<proteinExistence type="predicted"/>
<sequence length="199" mass="21412">MNTDKHTIAVYDARAAEYDAANSKLYELPELEAFAAALDPGAHVLDLGCGPGFYAEKLAQWGFSVDAVDASAEMIARAAPRPGVTAWQARFEDLDAENLYDGVWANFSLLHASKADFPAHLARIARAGKPGMLLHIGLKMGEGEAVDAIGRFYAYYQEDELTSLLQKAGFTPEKTRFGKGKGLDGALARHIVILARGAA</sequence>
<keyword evidence="2" id="KW-0808">Transferase</keyword>
<dbReference type="CDD" id="cd02440">
    <property type="entry name" value="AdoMet_MTases"/>
    <property type="match status" value="1"/>
</dbReference>
<keyword evidence="6" id="KW-1185">Reference proteome</keyword>
<dbReference type="SUPFAM" id="SSF53335">
    <property type="entry name" value="S-adenosyl-L-methionine-dependent methyltransferases"/>
    <property type="match status" value="1"/>
</dbReference>
<evidence type="ECO:0000313" key="6">
    <source>
        <dbReference type="Proteomes" id="UP001227162"/>
    </source>
</evidence>
<keyword evidence="1 5" id="KW-0489">Methyltransferase</keyword>
<organism evidence="5 6">
    <name type="scientific">Rhodalgimonas zhirmunskyi</name>
    <dbReference type="NCBI Taxonomy" id="2964767"/>
    <lineage>
        <taxon>Bacteria</taxon>
        <taxon>Pseudomonadati</taxon>
        <taxon>Pseudomonadota</taxon>
        <taxon>Alphaproteobacteria</taxon>
        <taxon>Rhodobacterales</taxon>
        <taxon>Roseobacteraceae</taxon>
        <taxon>Rhodalgimonas</taxon>
    </lineage>
</organism>
<dbReference type="InterPro" id="IPR041698">
    <property type="entry name" value="Methyltransf_25"/>
</dbReference>
<dbReference type="GO" id="GO:0032259">
    <property type="term" value="P:methylation"/>
    <property type="evidence" value="ECO:0007669"/>
    <property type="project" value="UniProtKB-KW"/>
</dbReference>
<keyword evidence="3" id="KW-0949">S-adenosyl-L-methionine</keyword>
<dbReference type="InterPro" id="IPR029063">
    <property type="entry name" value="SAM-dependent_MTases_sf"/>
</dbReference>
<dbReference type="GO" id="GO:0008168">
    <property type="term" value="F:methyltransferase activity"/>
    <property type="evidence" value="ECO:0007669"/>
    <property type="project" value="UniProtKB-KW"/>
</dbReference>
<dbReference type="Proteomes" id="UP001227162">
    <property type="component" value="Unassembled WGS sequence"/>
</dbReference>
<evidence type="ECO:0000256" key="2">
    <source>
        <dbReference type="ARBA" id="ARBA00022679"/>
    </source>
</evidence>
<dbReference type="Gene3D" id="3.40.50.150">
    <property type="entry name" value="Vaccinia Virus protein VP39"/>
    <property type="match status" value="1"/>
</dbReference>
<name>A0AAJ1UAA0_9RHOB</name>
<protein>
    <submittedName>
        <fullName evidence="5">Methyltransferase domain-containing protein</fullName>
    </submittedName>
</protein>
<accession>A0AAJ1UAA0</accession>
<dbReference type="Pfam" id="PF13649">
    <property type="entry name" value="Methyltransf_25"/>
    <property type="match status" value="1"/>
</dbReference>
<reference evidence="5" key="1">
    <citation type="submission" date="2022-07" db="EMBL/GenBank/DDBJ databases">
        <authorList>
            <person name="Otstavnykh N."/>
            <person name="Isaeva M."/>
            <person name="Bystritskaya E."/>
        </authorList>
    </citation>
    <scope>NUCLEOTIDE SEQUENCE</scope>
    <source>
        <strain evidence="5">10Alg 79</strain>
    </source>
</reference>
<dbReference type="EMBL" id="JANFFA010000006">
    <property type="protein sequence ID" value="MDQ2095834.1"/>
    <property type="molecule type" value="Genomic_DNA"/>
</dbReference>
<dbReference type="PANTHER" id="PTHR43464:SF19">
    <property type="entry name" value="UBIQUINONE BIOSYNTHESIS O-METHYLTRANSFERASE, MITOCHONDRIAL"/>
    <property type="match status" value="1"/>
</dbReference>
<dbReference type="RefSeq" id="WP_317627454.1">
    <property type="nucleotide sequence ID" value="NZ_JANFFA010000006.1"/>
</dbReference>